<name>A0ABT6KD50_9CYAN</name>
<evidence type="ECO:0000313" key="2">
    <source>
        <dbReference type="Proteomes" id="UP001159386"/>
    </source>
</evidence>
<dbReference type="Gene3D" id="1.20.1220.20">
    <property type="entry name" value="Uncharcterised protein PF01724"/>
    <property type="match status" value="1"/>
</dbReference>
<protein>
    <submittedName>
        <fullName evidence="1">DUF29 domain-containing protein</fullName>
    </submittedName>
</protein>
<dbReference type="EMBL" id="JANQDF010000077">
    <property type="protein sequence ID" value="MDH6105791.1"/>
    <property type="molecule type" value="Genomic_DNA"/>
</dbReference>
<reference evidence="1 2" key="1">
    <citation type="journal article" date="2023" name="J. Phycol.">
        <title>Chrysosporum ovalisporum is synonymous with the true-branching cyanobacterium Umezakia natans (Nostocales/Aphanizomenonaceae).</title>
        <authorList>
            <person name="McGregor G.B."/>
            <person name="Sendall B.C."/>
            <person name="Niiyama Y."/>
            <person name="Tuji A."/>
            <person name="Willis A."/>
        </authorList>
    </citation>
    <scope>NUCLEOTIDE SEQUENCE [LARGE SCALE GENOMIC DNA]</scope>
    <source>
        <strain evidence="1 2">CS-531</strain>
    </source>
</reference>
<sequence>MINSQLYDQDFYLWLQMTAEQLKAGNFSVKLSS</sequence>
<comment type="caution">
    <text evidence="1">The sequence shown here is derived from an EMBL/GenBank/DDBJ whole genome shotgun (WGS) entry which is preliminary data.</text>
</comment>
<dbReference type="Pfam" id="PF01724">
    <property type="entry name" value="DUF29"/>
    <property type="match status" value="1"/>
</dbReference>
<dbReference type="Proteomes" id="UP001159386">
    <property type="component" value="Unassembled WGS sequence"/>
</dbReference>
<gene>
    <name evidence="1" type="ORF">NWP22_07920</name>
</gene>
<keyword evidence="2" id="KW-1185">Reference proteome</keyword>
<organism evidence="1 2">
    <name type="scientific">Anabaenopsis tanganyikae CS-531</name>
    <dbReference type="NCBI Taxonomy" id="2785304"/>
    <lineage>
        <taxon>Bacteria</taxon>
        <taxon>Bacillati</taxon>
        <taxon>Cyanobacteriota</taxon>
        <taxon>Cyanophyceae</taxon>
        <taxon>Nostocales</taxon>
        <taxon>Nodulariaceae</taxon>
        <taxon>Anabaenopsis</taxon>
        <taxon>Anabaenopsis tanganyikae</taxon>
    </lineage>
</organism>
<proteinExistence type="predicted"/>
<accession>A0ABT6KD50</accession>
<evidence type="ECO:0000313" key="1">
    <source>
        <dbReference type="EMBL" id="MDH6105791.1"/>
    </source>
</evidence>